<dbReference type="SMART" id="SM01114">
    <property type="entry name" value="CXC"/>
    <property type="match status" value="1"/>
</dbReference>
<dbReference type="EnsemblMetazoa" id="ACHR009459-RA">
    <property type="protein sequence ID" value="ACHR009459-PA"/>
    <property type="gene ID" value="ACHR009459"/>
</dbReference>
<feature type="domain" description="CXC MSL2-type" evidence="9">
    <location>
        <begin position="774"/>
        <end position="825"/>
    </location>
</feature>
<dbReference type="Pfam" id="PF16682">
    <property type="entry name" value="MSL2-CXC"/>
    <property type="match status" value="1"/>
</dbReference>
<feature type="compositionally biased region" description="Basic and acidic residues" evidence="7">
    <location>
        <begin position="285"/>
        <end position="295"/>
    </location>
</feature>
<evidence type="ECO:0000256" key="7">
    <source>
        <dbReference type="SAM" id="MobiDB-lite"/>
    </source>
</evidence>
<keyword evidence="3" id="KW-0862">Zinc</keyword>
<dbReference type="InterPro" id="IPR033467">
    <property type="entry name" value="Tesmin/TSO1-like_CXC"/>
</dbReference>
<feature type="region of interest" description="Disordered" evidence="7">
    <location>
        <begin position="1071"/>
        <end position="1104"/>
    </location>
</feature>
<name>A0A182KFC1_9DIPT</name>
<feature type="region of interest" description="Disordered" evidence="7">
    <location>
        <begin position="844"/>
        <end position="870"/>
    </location>
</feature>
<reference evidence="11" key="1">
    <citation type="submission" date="2013-03" db="EMBL/GenBank/DDBJ databases">
        <title>The Genome Sequence of Anopheles christyi ACHKN1017.</title>
        <authorList>
            <consortium name="The Broad Institute Genomics Platform"/>
            <person name="Neafsey D.E."/>
            <person name="Besansky N."/>
            <person name="Walker B."/>
            <person name="Young S.K."/>
            <person name="Zeng Q."/>
            <person name="Gargeya S."/>
            <person name="Fitzgerald M."/>
            <person name="Haas B."/>
            <person name="Abouelleil A."/>
            <person name="Allen A.W."/>
            <person name="Alvarado L."/>
            <person name="Arachchi H.M."/>
            <person name="Berlin A.M."/>
            <person name="Chapman S.B."/>
            <person name="Gainer-Dewar J."/>
            <person name="Goldberg J."/>
            <person name="Griggs A."/>
            <person name="Gujja S."/>
            <person name="Hansen M."/>
            <person name="Howarth C."/>
            <person name="Imamovic A."/>
            <person name="Ireland A."/>
            <person name="Larimer J."/>
            <person name="McCowan C."/>
            <person name="Murphy C."/>
            <person name="Pearson M."/>
            <person name="Poon T.W."/>
            <person name="Priest M."/>
            <person name="Roberts A."/>
            <person name="Saif S."/>
            <person name="Shea T."/>
            <person name="Sisk P."/>
            <person name="Sykes S."/>
            <person name="Wortman J."/>
            <person name="Nusbaum C."/>
            <person name="Birren B."/>
        </authorList>
    </citation>
    <scope>NUCLEOTIDE SEQUENCE [LARGE SCALE GENOMIC DNA]</scope>
    <source>
        <strain evidence="11">ACHKN1017</strain>
    </source>
</reference>
<keyword evidence="11" id="KW-1185">Reference proteome</keyword>
<dbReference type="PROSITE" id="PS00518">
    <property type="entry name" value="ZF_RING_1"/>
    <property type="match status" value="1"/>
</dbReference>
<keyword evidence="1" id="KW-0479">Metal-binding</keyword>
<evidence type="ECO:0000259" key="8">
    <source>
        <dbReference type="PROSITE" id="PS50089"/>
    </source>
</evidence>
<dbReference type="PROSITE" id="PS52051">
    <property type="entry name" value="CXC_MSL2"/>
    <property type="match status" value="1"/>
</dbReference>
<dbReference type="InterPro" id="IPR032043">
    <property type="entry name" value="Msl2_Znf-RING"/>
</dbReference>
<feature type="compositionally biased region" description="Low complexity" evidence="7">
    <location>
        <begin position="210"/>
        <end position="230"/>
    </location>
</feature>
<dbReference type="GO" id="GO:0016567">
    <property type="term" value="P:protein ubiquitination"/>
    <property type="evidence" value="ECO:0007669"/>
    <property type="project" value="TreeGrafter"/>
</dbReference>
<feature type="compositionally biased region" description="Basic residues" evidence="7">
    <location>
        <begin position="247"/>
        <end position="256"/>
    </location>
</feature>
<dbReference type="GO" id="GO:0008270">
    <property type="term" value="F:zinc ion binding"/>
    <property type="evidence" value="ECO:0007669"/>
    <property type="project" value="UniProtKB-KW"/>
</dbReference>
<feature type="compositionally biased region" description="Low complexity" evidence="7">
    <location>
        <begin position="844"/>
        <end position="868"/>
    </location>
</feature>
<feature type="region of interest" description="Disordered" evidence="7">
    <location>
        <begin position="745"/>
        <end position="769"/>
    </location>
</feature>
<accession>A0A182KFC1</accession>
<keyword evidence="5" id="KW-0539">Nucleus</keyword>
<proteinExistence type="inferred from homology"/>
<feature type="coiled-coil region" evidence="6">
    <location>
        <begin position="529"/>
        <end position="558"/>
    </location>
</feature>
<dbReference type="VEuPathDB" id="VectorBase:ACHR009459"/>
<feature type="domain" description="RING-type" evidence="8">
    <location>
        <begin position="39"/>
        <end position="80"/>
    </location>
</feature>
<dbReference type="AlphaFoldDB" id="A0A182KFC1"/>
<sequence length="1214" mass="128880">MNPTSLYITTSRLVFQGDIVEGLQDLNRLLPYLRKSLSCAVCCKLLVEPHSPVTGDCQHHICRVCVGKHKKLKPACRFCKGLLQYRENTQLRLLLQCYKSICTFIRTRPVYADICKCANGEGQGEGSGSAGPSNASGTTPNSLMDLIEEGAAFVDDFKCNSGLSKSAYSILPCIFPPPVVTVQQQQQQQPTEPKPPLAVSVSAAATPCCSKATSKPKTAGSAKTAAAATAPQQPIAEYDNGAQEKKKVLRKTKSRQSTHPGAQKQQPVLEQQPQRKKRSHSKQKQKPESVLEKNQPEQLPIKQQQQKQQKKQKQQSQSSLAREPQKQPAKQGLAGKLNMLPNELQQSQLQQRTGVQQVVLQQQQKSQLARKQAQQNPQLQQYQCSMPLQQKQTIQEQVAGKQQQVSSQQPKQFKQQLKLEQKQQGLQSTAQLLVPSQQPPQQLMQLQPEVQKHLTLGQPVHLVQQASKPVQQSLPNTTAGTSQLMAGQKVVMSAGTHTPHVGRAQRAPPEPIEYLKEGGTAQVLLEQPQDSLQKQMELAQQRQQQVQLAQDRQRLQQLMPQQRPVAAGKLTQQPLLLSNQQQRMSFPGNASKFNTSIIRNVLPARVGPTIIRAESLANRTSPGTTLLPASTVAGPLVSHHVVKNSCVPTTPRIVNITTPQEIKFEAAPIKTVSSGSTMYSVLYAESGNKFTIKRKPDTVSAAKSVLSGGQQTKLATMSQLTPGATRSIIPAKSAAGVDMEQPRMALAQKTQQQQQQSSLNNSIGSQQQQQQQALKRKGCRCGNATPTPGKLTCCGQRCPCYVDSKSCVDCKCRGCRNPHRADGLKIRRSLSELLQQYNAPATTATSTANVDTLSSGTASSAASPSTHSLGPTITPVTYSISALKAVNGSSTSIASGSAKVKVISAGKHQILQTTAKASPAMSVVKTGAGGGRTRTNGGVGVVGLLPNSKNPSAVQSSSSGGTITIRPFSNGGSFASSSGTTTTTISYLPSNSSSAAAVTTTSSASSGAYVSPFTRTVTQSSPANVRLSKPARTSTVTSGSLASFATTSNGGGTSLERTWATAKTTSFANKQSPLANRATDPSSPDIATTDRTMTSRSNAFAGGKPDALLSQSSVAMMPVVPSPSVSASFSTPTGVWSPSLPSNLFGGGSSVASTGTSSPVGGVGGTGSAAPELSSLSGYDMNSFVNIGHMLDPDGVIDLCDDLDLSATNLISID</sequence>
<evidence type="ECO:0000259" key="9">
    <source>
        <dbReference type="PROSITE" id="PS52051"/>
    </source>
</evidence>
<reference evidence="10" key="2">
    <citation type="submission" date="2020-05" db="UniProtKB">
        <authorList>
            <consortium name="EnsemblMetazoa"/>
        </authorList>
    </citation>
    <scope>IDENTIFICATION</scope>
    <source>
        <strain evidence="10">ACHKN1017</strain>
    </source>
</reference>
<dbReference type="SUPFAM" id="SSF57850">
    <property type="entry name" value="RING/U-box"/>
    <property type="match status" value="1"/>
</dbReference>
<dbReference type="GO" id="GO:0072487">
    <property type="term" value="C:MSL complex"/>
    <property type="evidence" value="ECO:0007669"/>
    <property type="project" value="UniProtKB-UniRule"/>
</dbReference>
<evidence type="ECO:0000256" key="1">
    <source>
        <dbReference type="ARBA" id="ARBA00022723"/>
    </source>
</evidence>
<dbReference type="Proteomes" id="UP000075881">
    <property type="component" value="Unassembled WGS sequence"/>
</dbReference>
<dbReference type="STRING" id="43041.A0A182KFC1"/>
<dbReference type="GO" id="GO:0061630">
    <property type="term" value="F:ubiquitin protein ligase activity"/>
    <property type="evidence" value="ECO:0007669"/>
    <property type="project" value="InterPro"/>
</dbReference>
<evidence type="ECO:0000256" key="6">
    <source>
        <dbReference type="SAM" id="Coils"/>
    </source>
</evidence>
<evidence type="ECO:0000256" key="2">
    <source>
        <dbReference type="ARBA" id="ARBA00022771"/>
    </source>
</evidence>
<dbReference type="PROSITE" id="PS50089">
    <property type="entry name" value="ZF_RING_2"/>
    <property type="match status" value="1"/>
</dbReference>
<evidence type="ECO:0000313" key="11">
    <source>
        <dbReference type="Proteomes" id="UP000075881"/>
    </source>
</evidence>
<feature type="compositionally biased region" description="Low complexity" evidence="7">
    <location>
        <begin position="263"/>
        <end position="272"/>
    </location>
</feature>
<dbReference type="InterPro" id="IPR017907">
    <property type="entry name" value="Znf_RING_CS"/>
</dbReference>
<evidence type="ECO:0000256" key="3">
    <source>
        <dbReference type="ARBA" id="ARBA00022833"/>
    </source>
</evidence>
<keyword evidence="6" id="KW-0175">Coiled coil</keyword>
<dbReference type="InterPro" id="IPR037922">
    <property type="entry name" value="MSL2"/>
</dbReference>
<dbReference type="Gene3D" id="3.30.40.10">
    <property type="entry name" value="Zinc/RING finger domain, C3HC4 (zinc finger)"/>
    <property type="match status" value="1"/>
</dbReference>
<evidence type="ECO:0000256" key="5">
    <source>
        <dbReference type="PROSITE-ProRule" id="PRU01396"/>
    </source>
</evidence>
<evidence type="ECO:0000256" key="4">
    <source>
        <dbReference type="PROSITE-ProRule" id="PRU00175"/>
    </source>
</evidence>
<feature type="compositionally biased region" description="Basic residues" evidence="7">
    <location>
        <begin position="274"/>
        <end position="284"/>
    </location>
</feature>
<feature type="compositionally biased region" description="Polar residues" evidence="7">
    <location>
        <begin position="1071"/>
        <end position="1098"/>
    </location>
</feature>
<organism evidence="10 11">
    <name type="scientific">Anopheles christyi</name>
    <dbReference type="NCBI Taxonomy" id="43041"/>
    <lineage>
        <taxon>Eukaryota</taxon>
        <taxon>Metazoa</taxon>
        <taxon>Ecdysozoa</taxon>
        <taxon>Arthropoda</taxon>
        <taxon>Hexapoda</taxon>
        <taxon>Insecta</taxon>
        <taxon>Pterygota</taxon>
        <taxon>Neoptera</taxon>
        <taxon>Endopterygota</taxon>
        <taxon>Diptera</taxon>
        <taxon>Nematocera</taxon>
        <taxon>Culicoidea</taxon>
        <taxon>Culicidae</taxon>
        <taxon>Anophelinae</taxon>
        <taxon>Anopheles</taxon>
    </lineage>
</organism>
<dbReference type="CDD" id="cd13122">
    <property type="entry name" value="MSL2_CXC"/>
    <property type="match status" value="1"/>
</dbReference>
<feature type="compositionally biased region" description="Low complexity" evidence="7">
    <location>
        <begin position="751"/>
        <end position="769"/>
    </location>
</feature>
<dbReference type="PANTHER" id="PTHR16048">
    <property type="entry name" value="MSL2-RELATED"/>
    <property type="match status" value="1"/>
</dbReference>
<dbReference type="InterPro" id="IPR013083">
    <property type="entry name" value="Znf_RING/FYVE/PHD"/>
</dbReference>
<evidence type="ECO:0000313" key="10">
    <source>
        <dbReference type="EnsemblMetazoa" id="ACHR009459-PA"/>
    </source>
</evidence>
<protein>
    <submittedName>
        <fullName evidence="10">Uncharacterized protein</fullName>
    </submittedName>
</protein>
<dbReference type="PANTHER" id="PTHR16048:SF3">
    <property type="entry name" value="E3 UBIQUITIN-PROTEIN LIGASE MSL2"/>
    <property type="match status" value="1"/>
</dbReference>
<feature type="region of interest" description="Disordered" evidence="7">
    <location>
        <begin position="210"/>
        <end position="331"/>
    </location>
</feature>
<comment type="similarity">
    <text evidence="5">Belongs to the MSL2 family.</text>
</comment>
<dbReference type="InterPro" id="IPR001841">
    <property type="entry name" value="Znf_RING"/>
</dbReference>
<dbReference type="Pfam" id="PF16685">
    <property type="entry name" value="zf-RING_10"/>
    <property type="match status" value="1"/>
</dbReference>
<keyword evidence="5" id="KW-0158">Chromosome</keyword>
<keyword evidence="2 4" id="KW-0863">Zinc-finger</keyword>
<dbReference type="InterPro" id="IPR032049">
    <property type="entry name" value="Msl2-CXC"/>
</dbReference>